<evidence type="ECO:0000313" key="1">
    <source>
        <dbReference type="EMBL" id="MBM7510261.1"/>
    </source>
</evidence>
<proteinExistence type="predicted"/>
<name>A0ABS2MGF1_9ACTN</name>
<reference evidence="1 2" key="1">
    <citation type="submission" date="2021-01" db="EMBL/GenBank/DDBJ databases">
        <title>Sequencing the genomes of 1000 actinobacteria strains.</title>
        <authorList>
            <person name="Klenk H.-P."/>
        </authorList>
    </citation>
    <scope>NUCLEOTIDE SEQUENCE [LARGE SCALE GENOMIC DNA]</scope>
    <source>
        <strain evidence="1 2">DSM 18239</strain>
    </source>
</reference>
<gene>
    <name evidence="1" type="ORF">JOE61_004075</name>
</gene>
<accession>A0ABS2MGF1</accession>
<sequence>MNDPAWSFPAGLNRSAVSSTNDAVFGLNVLDRLVSELEKAAALRRTERMWGPAAIGCAMFMDDPELIAVLEKMANACVVITKQPARNYDKPQAETLRQLSTTTGLAQRAFHELSEVAPLEHGRPLLIGPWSRDWDTHELGAVREVGFRKVGERLVPILHAKMMLLGHMYWTDEHPAGGVADIIGFRAERLWIGSANFTRSSRQSLEMGTWTTDPIMLRAARDWLLSLVAISEPFGTGPEEMRPELVEVEYDDDAMREAMASQAELDFDDD</sequence>
<organism evidence="1 2">
    <name type="scientific">Nocardioides salarius</name>
    <dbReference type="NCBI Taxonomy" id="374513"/>
    <lineage>
        <taxon>Bacteria</taxon>
        <taxon>Bacillati</taxon>
        <taxon>Actinomycetota</taxon>
        <taxon>Actinomycetes</taxon>
        <taxon>Propionibacteriales</taxon>
        <taxon>Nocardioidaceae</taxon>
        <taxon>Nocardioides</taxon>
    </lineage>
</organism>
<keyword evidence="2" id="KW-1185">Reference proteome</keyword>
<dbReference type="RefSeq" id="WP_193671021.1">
    <property type="nucleotide sequence ID" value="NZ_JACDTV010000023.1"/>
</dbReference>
<comment type="caution">
    <text evidence="1">The sequence shown here is derived from an EMBL/GenBank/DDBJ whole genome shotgun (WGS) entry which is preliminary data.</text>
</comment>
<dbReference type="Proteomes" id="UP000732378">
    <property type="component" value="Unassembled WGS sequence"/>
</dbReference>
<protein>
    <recommendedName>
        <fullName evidence="3">Phospholipase D-like domain-containing protein</fullName>
    </recommendedName>
</protein>
<dbReference type="EMBL" id="JAFBBZ010000001">
    <property type="protein sequence ID" value="MBM7510261.1"/>
    <property type="molecule type" value="Genomic_DNA"/>
</dbReference>
<evidence type="ECO:0008006" key="3">
    <source>
        <dbReference type="Google" id="ProtNLM"/>
    </source>
</evidence>
<evidence type="ECO:0000313" key="2">
    <source>
        <dbReference type="Proteomes" id="UP000732378"/>
    </source>
</evidence>